<organism evidence="2 3">
    <name type="scientific">Zizania palustris</name>
    <name type="common">Northern wild rice</name>
    <dbReference type="NCBI Taxonomy" id="103762"/>
    <lineage>
        <taxon>Eukaryota</taxon>
        <taxon>Viridiplantae</taxon>
        <taxon>Streptophyta</taxon>
        <taxon>Embryophyta</taxon>
        <taxon>Tracheophyta</taxon>
        <taxon>Spermatophyta</taxon>
        <taxon>Magnoliopsida</taxon>
        <taxon>Liliopsida</taxon>
        <taxon>Poales</taxon>
        <taxon>Poaceae</taxon>
        <taxon>BOP clade</taxon>
        <taxon>Oryzoideae</taxon>
        <taxon>Oryzeae</taxon>
        <taxon>Zizaniinae</taxon>
        <taxon>Zizania</taxon>
    </lineage>
</organism>
<evidence type="ECO:0000313" key="3">
    <source>
        <dbReference type="Proteomes" id="UP000729402"/>
    </source>
</evidence>
<reference evidence="2" key="1">
    <citation type="journal article" date="2021" name="bioRxiv">
        <title>Whole Genome Assembly and Annotation of Northern Wild Rice, Zizania palustris L., Supports a Whole Genome Duplication in the Zizania Genus.</title>
        <authorList>
            <person name="Haas M."/>
            <person name="Kono T."/>
            <person name="Macchietto M."/>
            <person name="Millas R."/>
            <person name="McGilp L."/>
            <person name="Shao M."/>
            <person name="Duquette J."/>
            <person name="Hirsch C.N."/>
            <person name="Kimball J."/>
        </authorList>
    </citation>
    <scope>NUCLEOTIDE SEQUENCE</scope>
    <source>
        <tissue evidence="2">Fresh leaf tissue</tissue>
    </source>
</reference>
<dbReference type="AlphaFoldDB" id="A0A8J5V5Z8"/>
<proteinExistence type="predicted"/>
<protein>
    <submittedName>
        <fullName evidence="2">Uncharacterized protein</fullName>
    </submittedName>
</protein>
<dbReference type="Proteomes" id="UP000729402">
    <property type="component" value="Unassembled WGS sequence"/>
</dbReference>
<evidence type="ECO:0000313" key="2">
    <source>
        <dbReference type="EMBL" id="KAG8061727.1"/>
    </source>
</evidence>
<name>A0A8J5V5Z8_ZIZPA</name>
<evidence type="ECO:0000256" key="1">
    <source>
        <dbReference type="SAM" id="MobiDB-lite"/>
    </source>
</evidence>
<comment type="caution">
    <text evidence="2">The sequence shown here is derived from an EMBL/GenBank/DDBJ whole genome shotgun (WGS) entry which is preliminary data.</text>
</comment>
<accession>A0A8J5V5Z8</accession>
<keyword evidence="3" id="KW-1185">Reference proteome</keyword>
<feature type="region of interest" description="Disordered" evidence="1">
    <location>
        <begin position="41"/>
        <end position="66"/>
    </location>
</feature>
<sequence length="66" mass="6999">MAELVDTGDEVDKSMLQSVAEEAIQKEIASEIVSVAEPYNRCPKTMPPPPAPAAAASLTGHHQRLA</sequence>
<dbReference type="EMBL" id="JAAALK010000286">
    <property type="protein sequence ID" value="KAG8061727.1"/>
    <property type="molecule type" value="Genomic_DNA"/>
</dbReference>
<reference evidence="2" key="2">
    <citation type="submission" date="2021-02" db="EMBL/GenBank/DDBJ databases">
        <authorList>
            <person name="Kimball J.A."/>
            <person name="Haas M.W."/>
            <person name="Macchietto M."/>
            <person name="Kono T."/>
            <person name="Duquette J."/>
            <person name="Shao M."/>
        </authorList>
    </citation>
    <scope>NUCLEOTIDE SEQUENCE</scope>
    <source>
        <tissue evidence="2">Fresh leaf tissue</tissue>
    </source>
</reference>
<gene>
    <name evidence="2" type="ORF">GUJ93_ZPchr0003g17374</name>
</gene>